<reference evidence="4" key="1">
    <citation type="submission" date="2024-07" db="EMBL/GenBank/DDBJ databases">
        <title>Complete genome sequence of Verrucomicrobiaceae bacterium NT6N.</title>
        <authorList>
            <person name="Huang C."/>
            <person name="Takami H."/>
            <person name="Hamasaki K."/>
        </authorList>
    </citation>
    <scope>NUCLEOTIDE SEQUENCE</scope>
    <source>
        <strain evidence="4">NT6N</strain>
    </source>
</reference>
<organism evidence="4">
    <name type="scientific">Oceaniferula spumae</name>
    <dbReference type="NCBI Taxonomy" id="2979115"/>
    <lineage>
        <taxon>Bacteria</taxon>
        <taxon>Pseudomonadati</taxon>
        <taxon>Verrucomicrobiota</taxon>
        <taxon>Verrucomicrobiia</taxon>
        <taxon>Verrucomicrobiales</taxon>
        <taxon>Verrucomicrobiaceae</taxon>
        <taxon>Oceaniferula</taxon>
    </lineage>
</organism>
<evidence type="ECO:0000313" key="4">
    <source>
        <dbReference type="EMBL" id="BDS06307.1"/>
    </source>
</evidence>
<dbReference type="KEGG" id="osu:NT6N_13470"/>
<feature type="signal peptide" evidence="1">
    <location>
        <begin position="1"/>
        <end position="40"/>
    </location>
</feature>
<name>A0AAT9FK46_9BACT</name>
<dbReference type="InterPro" id="IPR006946">
    <property type="entry name" value="DGR2-like_dom"/>
</dbReference>
<feature type="chain" id="PRO_5043479276" description="PEP-CTERM protein-sorting domain-containing protein" evidence="1">
    <location>
        <begin position="41"/>
        <end position="217"/>
    </location>
</feature>
<dbReference type="SUPFAM" id="SSF49785">
    <property type="entry name" value="Galactose-binding domain-like"/>
    <property type="match status" value="1"/>
</dbReference>
<dbReference type="EMBL" id="AP026866">
    <property type="protein sequence ID" value="BDS06307.1"/>
    <property type="molecule type" value="Genomic_DNA"/>
</dbReference>
<dbReference type="NCBIfam" id="TIGR02595">
    <property type="entry name" value="PEP_CTERM"/>
    <property type="match status" value="1"/>
</dbReference>
<dbReference type="Pfam" id="PF07589">
    <property type="entry name" value="PEP-CTERM"/>
    <property type="match status" value="1"/>
</dbReference>
<dbReference type="InterPro" id="IPR008979">
    <property type="entry name" value="Galactose-bd-like_sf"/>
</dbReference>
<evidence type="ECO:0000259" key="2">
    <source>
        <dbReference type="Pfam" id="PF04862"/>
    </source>
</evidence>
<evidence type="ECO:0000256" key="1">
    <source>
        <dbReference type="SAM" id="SignalP"/>
    </source>
</evidence>
<dbReference type="InterPro" id="IPR013424">
    <property type="entry name" value="Ice-binding_C"/>
</dbReference>
<dbReference type="Pfam" id="PF04862">
    <property type="entry name" value="DUF642"/>
    <property type="match status" value="1"/>
</dbReference>
<feature type="domain" description="Ice-binding protein C-terminal" evidence="3">
    <location>
        <begin position="194"/>
        <end position="216"/>
    </location>
</feature>
<feature type="domain" description="DUF642" evidence="2">
    <location>
        <begin position="44"/>
        <end position="182"/>
    </location>
</feature>
<evidence type="ECO:0000259" key="3">
    <source>
        <dbReference type="Pfam" id="PF07589"/>
    </source>
</evidence>
<gene>
    <name evidence="4" type="ORF">NT6N_13470</name>
</gene>
<evidence type="ECO:0008006" key="5">
    <source>
        <dbReference type="Google" id="ProtNLM"/>
    </source>
</evidence>
<dbReference type="AlphaFoldDB" id="A0AAT9FK46"/>
<protein>
    <recommendedName>
        <fullName evidence="5">PEP-CTERM protein-sorting domain-containing protein</fullName>
    </recommendedName>
</protein>
<proteinExistence type="predicted"/>
<accession>A0AAT9FK46</accession>
<dbReference type="Gene3D" id="2.60.120.260">
    <property type="entry name" value="Galactose-binding domain-like"/>
    <property type="match status" value="1"/>
</dbReference>
<keyword evidence="1" id="KW-0732">Signal</keyword>
<sequence>MTYLEAGAPKCLVTYQQSTTMKKTLLLATMAFAITSATHAASIITNGSFEDDATTGDGVGGFLGWTTGTSIQTVGDAAFWSFAPTDGDSRVQFGAATGFVEQTLTTANGQEYNVTYDWALLVTDSNNATGFSAVTVTGDPGFTSTTIDQTQRQTWQNESFNFTATDTSTTIRFTVNLTNNNQADTTLDNIVVQPVPEPSSAALLGLAGLGLILRRRR</sequence>